<name>A0ABP9GL30_9ACTN</name>
<evidence type="ECO:0000256" key="6">
    <source>
        <dbReference type="ARBA" id="ARBA00022840"/>
    </source>
</evidence>
<evidence type="ECO:0000259" key="8">
    <source>
        <dbReference type="PROSITE" id="PS50011"/>
    </source>
</evidence>
<dbReference type="Pfam" id="PF00069">
    <property type="entry name" value="Pkinase"/>
    <property type="match status" value="1"/>
</dbReference>
<dbReference type="Pfam" id="PF05147">
    <property type="entry name" value="LANC_like"/>
    <property type="match status" value="1"/>
</dbReference>
<keyword evidence="2" id="KW-0723">Serine/threonine-protein kinase</keyword>
<proteinExistence type="predicted"/>
<evidence type="ECO:0000256" key="4">
    <source>
        <dbReference type="ARBA" id="ARBA00022741"/>
    </source>
</evidence>
<dbReference type="PRINTS" id="PR01950">
    <property type="entry name" value="LANCSUPER"/>
</dbReference>
<dbReference type="SUPFAM" id="SSF158745">
    <property type="entry name" value="LanC-like"/>
    <property type="match status" value="1"/>
</dbReference>
<evidence type="ECO:0000256" key="2">
    <source>
        <dbReference type="ARBA" id="ARBA00022527"/>
    </source>
</evidence>
<organism evidence="9 10">
    <name type="scientific">Yinghuangia aomiensis</name>
    <dbReference type="NCBI Taxonomy" id="676205"/>
    <lineage>
        <taxon>Bacteria</taxon>
        <taxon>Bacillati</taxon>
        <taxon>Actinomycetota</taxon>
        <taxon>Actinomycetes</taxon>
        <taxon>Kitasatosporales</taxon>
        <taxon>Streptomycetaceae</taxon>
        <taxon>Yinghuangia</taxon>
    </lineage>
</organism>
<dbReference type="EMBL" id="BAABHS010000001">
    <property type="protein sequence ID" value="GAA4946980.1"/>
    <property type="molecule type" value="Genomic_DNA"/>
</dbReference>
<keyword evidence="6" id="KW-0067">ATP-binding</keyword>
<keyword evidence="3" id="KW-0808">Transferase</keyword>
<dbReference type="Pfam" id="PF25816">
    <property type="entry name" value="RamC_N"/>
    <property type="match status" value="1"/>
</dbReference>
<keyword evidence="4" id="KW-0547">Nucleotide-binding</keyword>
<dbReference type="Gene3D" id="1.50.10.20">
    <property type="match status" value="1"/>
</dbReference>
<dbReference type="Proteomes" id="UP001500466">
    <property type="component" value="Unassembled WGS sequence"/>
</dbReference>
<dbReference type="InterPro" id="IPR057929">
    <property type="entry name" value="RamC_N"/>
</dbReference>
<reference evidence="10" key="1">
    <citation type="journal article" date="2019" name="Int. J. Syst. Evol. Microbiol.">
        <title>The Global Catalogue of Microorganisms (GCM) 10K type strain sequencing project: providing services to taxonomists for standard genome sequencing and annotation.</title>
        <authorList>
            <consortium name="The Broad Institute Genomics Platform"/>
            <consortium name="The Broad Institute Genome Sequencing Center for Infectious Disease"/>
            <person name="Wu L."/>
            <person name="Ma J."/>
        </authorList>
    </citation>
    <scope>NUCLEOTIDE SEQUENCE [LARGE SCALE GENOMIC DNA]</scope>
    <source>
        <strain evidence="10">JCM 17986</strain>
    </source>
</reference>
<dbReference type="InterPro" id="IPR011009">
    <property type="entry name" value="Kinase-like_dom_sf"/>
</dbReference>
<keyword evidence="10" id="KW-1185">Reference proteome</keyword>
<dbReference type="EC" id="2.7.11.1" evidence="1"/>
<feature type="compositionally biased region" description="Low complexity" evidence="7">
    <location>
        <begin position="922"/>
        <end position="932"/>
    </location>
</feature>
<evidence type="ECO:0000256" key="7">
    <source>
        <dbReference type="SAM" id="MobiDB-lite"/>
    </source>
</evidence>
<dbReference type="Gene3D" id="1.10.510.10">
    <property type="entry name" value="Transferase(Phosphotransferase) domain 1"/>
    <property type="match status" value="1"/>
</dbReference>
<dbReference type="InterPro" id="IPR007822">
    <property type="entry name" value="LANC-like"/>
</dbReference>
<dbReference type="InterPro" id="IPR000719">
    <property type="entry name" value="Prot_kinase_dom"/>
</dbReference>
<keyword evidence="5" id="KW-0418">Kinase</keyword>
<gene>
    <name evidence="9" type="ORF">GCM10023205_03570</name>
</gene>
<dbReference type="CDD" id="cd04791">
    <property type="entry name" value="LanC_SerThrkinase"/>
    <property type="match status" value="1"/>
</dbReference>
<sequence length="965" mass="101865">MPEGTLVERVRAALDRYEASTWDLRVDDLWCTATPIGVELPKQGWKIHVSSATDGAAEVLDRVCDVLVPRRAAFKCAAGTEFLRMLNSREAERSSSAKFITVYPHDDMDFVDLVDALDAATRGLSGPGVMSDRACRPGSIVHYRYGGFTERARLGNDGAYRPVLTAPDGSQVVDSREAWFTPPPWAPDPLADRHARQQGASGPGGVLIADRFAVTAAIRHSTKGGVFVGTDTRDGGEVVVKQARAHVEIDHSGRDAREALRHESALLERLAHTGLTPRHVALVEQDGTLFLAQERVPGVSLRAWVLRHAGSDDGDGSGTPDVPWPLARNVAAELVRVVAGMHREGLVVRDLAPTNVMVAPSGELRLVDLELAADIGSFAGAAGTPGYRAPEQRAASRSKHARGVHPVAPEADLYSLGALFFLLATGADPGLPDDVPEPDHVFRPTAERLGPWLDLAARSGRTARLLAPAVRGLLRDEPESRWSLDQVRAHLDAVERRGGPVPAPGRVRDIARPHPWRAAPSAAEPVGPALVDRLLADGLAHLVATAAPDRADTVWQVTPGGAAMDPCGVQYGAAGVLAVLARAAATPTLAAPDGLADTVAAAAAWVRERAAREPVLLPGLHFGRAGTAWALREAGESLGDKELLAHADELALSVPTRWPNPDVCHGAAGAGFTQLRFWNATHDDRFRQRVVASADGLLAAAREHGDLMLWQVPRDFDSALAGAAHLGYAHGVAGVGAFLLAAGRATGRGAYLDAALAAGRTLARTVRTDNGAAWWAQGPADPPGVRLAHWCSGASGVGTFLIRLWHCTGDPYLRDLAEQAAVAVRRARWHSGTTACHGLAGNGEFLLDIADLVEPGADDLYRAQAEECAELLGARSARISGRLIPCDESTVGVSASYGTGLAGVVGFLLRLRHGGPRLWVDPVDAASPASADEPLPPGDDHPTDDAVDDTAPRPMSGTTEGGHAA</sequence>
<evidence type="ECO:0000256" key="3">
    <source>
        <dbReference type="ARBA" id="ARBA00022679"/>
    </source>
</evidence>
<dbReference type="PROSITE" id="PS50011">
    <property type="entry name" value="PROTEIN_KINASE_DOM"/>
    <property type="match status" value="1"/>
</dbReference>
<dbReference type="SMART" id="SM00220">
    <property type="entry name" value="S_TKc"/>
    <property type="match status" value="1"/>
</dbReference>
<evidence type="ECO:0000313" key="10">
    <source>
        <dbReference type="Proteomes" id="UP001500466"/>
    </source>
</evidence>
<dbReference type="RefSeq" id="WP_345673410.1">
    <property type="nucleotide sequence ID" value="NZ_BAABHS010000001.1"/>
</dbReference>
<comment type="caution">
    <text evidence="9">The sequence shown here is derived from an EMBL/GenBank/DDBJ whole genome shotgun (WGS) entry which is preliminary data.</text>
</comment>
<dbReference type="SUPFAM" id="SSF56112">
    <property type="entry name" value="Protein kinase-like (PK-like)"/>
    <property type="match status" value="1"/>
</dbReference>
<feature type="region of interest" description="Disordered" evidence="7">
    <location>
        <begin position="922"/>
        <end position="965"/>
    </location>
</feature>
<dbReference type="PANTHER" id="PTHR43289">
    <property type="entry name" value="MITOGEN-ACTIVATED PROTEIN KINASE KINASE KINASE 20-RELATED"/>
    <property type="match status" value="1"/>
</dbReference>
<evidence type="ECO:0000256" key="5">
    <source>
        <dbReference type="ARBA" id="ARBA00022777"/>
    </source>
</evidence>
<dbReference type="InterPro" id="IPR058053">
    <property type="entry name" value="RamC_C"/>
</dbReference>
<evidence type="ECO:0000313" key="9">
    <source>
        <dbReference type="EMBL" id="GAA4946980.1"/>
    </source>
</evidence>
<dbReference type="PANTHER" id="PTHR43289:SF6">
    <property type="entry name" value="SERINE_THREONINE-PROTEIN KINASE NEKL-3"/>
    <property type="match status" value="1"/>
</dbReference>
<feature type="domain" description="Protein kinase" evidence="8">
    <location>
        <begin position="212"/>
        <end position="493"/>
    </location>
</feature>
<dbReference type="SMART" id="SM01260">
    <property type="entry name" value="LANC_like"/>
    <property type="match status" value="1"/>
</dbReference>
<dbReference type="NCBIfam" id="NF038150">
    <property type="entry name" value="lanthi_synth_IV"/>
    <property type="match status" value="1"/>
</dbReference>
<protein>
    <recommendedName>
        <fullName evidence="1">non-specific serine/threonine protein kinase</fullName>
        <ecNumber evidence="1">2.7.11.1</ecNumber>
    </recommendedName>
</protein>
<accession>A0ABP9GL30</accession>
<evidence type="ECO:0000256" key="1">
    <source>
        <dbReference type="ARBA" id="ARBA00012513"/>
    </source>
</evidence>